<organism evidence="3 4">
    <name type="scientific">Bradyrhizobium diversitatis</name>
    <dbReference type="NCBI Taxonomy" id="2755406"/>
    <lineage>
        <taxon>Bacteria</taxon>
        <taxon>Pseudomonadati</taxon>
        <taxon>Pseudomonadota</taxon>
        <taxon>Alphaproteobacteria</taxon>
        <taxon>Hyphomicrobiales</taxon>
        <taxon>Nitrobacteraceae</taxon>
        <taxon>Bradyrhizobium</taxon>
    </lineage>
</organism>
<dbReference type="SUPFAM" id="SSF53098">
    <property type="entry name" value="Ribonuclease H-like"/>
    <property type="match status" value="1"/>
</dbReference>
<evidence type="ECO:0000313" key="4">
    <source>
        <dbReference type="Proteomes" id="UP001194539"/>
    </source>
</evidence>
<accession>A0ABS0PG68</accession>
<reference evidence="3 4" key="1">
    <citation type="submission" date="2020-07" db="EMBL/GenBank/DDBJ databases">
        <title>Bradyrhizobium diversity isolated from nodules of indigenous legumes of Western Australia.</title>
        <authorList>
            <person name="Klepa M.S."/>
        </authorList>
    </citation>
    <scope>NUCLEOTIDE SEQUENCE [LARGE SCALE GENOMIC DNA]</scope>
    <source>
        <strain evidence="3 4">CNPSo 4019</strain>
    </source>
</reference>
<proteinExistence type="predicted"/>
<feature type="domain" description="Insertion element IS402-like" evidence="2">
    <location>
        <begin position="6"/>
        <end position="80"/>
    </location>
</feature>
<comment type="caution">
    <text evidence="3">The sequence shown here is derived from an EMBL/GenBank/DDBJ whole genome shotgun (WGS) entry which is preliminary data.</text>
</comment>
<evidence type="ECO:0000259" key="1">
    <source>
        <dbReference type="Pfam" id="PF01609"/>
    </source>
</evidence>
<evidence type="ECO:0000259" key="2">
    <source>
        <dbReference type="Pfam" id="PF13340"/>
    </source>
</evidence>
<dbReference type="NCBIfam" id="NF033580">
    <property type="entry name" value="transpos_IS5_3"/>
    <property type="match status" value="1"/>
</dbReference>
<dbReference type="EMBL" id="JACEGD010000102">
    <property type="protein sequence ID" value="MBH5392308.1"/>
    <property type="molecule type" value="Genomic_DNA"/>
</dbReference>
<dbReference type="PANTHER" id="PTHR46637:SF1">
    <property type="entry name" value="BLL5188 PROTEIN"/>
    <property type="match status" value="1"/>
</dbReference>
<dbReference type="Pfam" id="PF01609">
    <property type="entry name" value="DDE_Tnp_1"/>
    <property type="match status" value="1"/>
</dbReference>
<sequence length="257" mass="28892">MARFDLSDAEWTIISPLLPGAEGKKNGRPRPDDRKVLNGIFFVLRTGTPWRDLPERYGPYTTAYNRFNRWAKKGIWLRIFEALAAKSPQSLQLIDSSIIRAHQHAAGGKKGGPDNAIGRSRGGLSTKINAVVDEAGMPVRIALSQGQSSDKTVAPPLIEALEPGRDLVADRGYDARALIDLVESRGGRAHIPTCRDRKVQRSVDPALYRQRNLIERFFNKLKHFRRIATRYDKTARNFLAAVLLASTRIWMRFESTT</sequence>
<evidence type="ECO:0000313" key="3">
    <source>
        <dbReference type="EMBL" id="MBH5392308.1"/>
    </source>
</evidence>
<feature type="domain" description="Transposase IS4-like" evidence="1">
    <location>
        <begin position="88"/>
        <end position="246"/>
    </location>
</feature>
<gene>
    <name evidence="3" type="ORF">H1B27_39630</name>
</gene>
<dbReference type="Proteomes" id="UP001194539">
    <property type="component" value="Unassembled WGS sequence"/>
</dbReference>
<keyword evidence="4" id="KW-1185">Reference proteome</keyword>
<dbReference type="InterPro" id="IPR052909">
    <property type="entry name" value="Transposase_6_like"/>
</dbReference>
<dbReference type="Pfam" id="PF13340">
    <property type="entry name" value="DUF4096"/>
    <property type="match status" value="1"/>
</dbReference>
<dbReference type="InterPro" id="IPR002559">
    <property type="entry name" value="Transposase_11"/>
</dbReference>
<protein>
    <submittedName>
        <fullName evidence="3">IS5 family transposase</fullName>
    </submittedName>
</protein>
<dbReference type="InterPro" id="IPR012337">
    <property type="entry name" value="RNaseH-like_sf"/>
</dbReference>
<dbReference type="InterPro" id="IPR025161">
    <property type="entry name" value="IS402-like_dom"/>
</dbReference>
<dbReference type="RefSeq" id="WP_197969774.1">
    <property type="nucleotide sequence ID" value="NZ_JACEGD010000102.1"/>
</dbReference>
<name>A0ABS0PG68_9BRAD</name>
<dbReference type="PANTHER" id="PTHR46637">
    <property type="entry name" value="TIS1421-TRANSPOSASE PROTEIN A"/>
    <property type="match status" value="1"/>
</dbReference>